<dbReference type="OrthoDB" id="4471335at2759"/>
<dbReference type="Proteomes" id="UP000215289">
    <property type="component" value="Unassembled WGS sequence"/>
</dbReference>
<comment type="caution">
    <text evidence="2">The sequence shown here is derived from an EMBL/GenBank/DDBJ whole genome shotgun (WGS) entry which is preliminary data.</text>
</comment>
<evidence type="ECO:0000313" key="2">
    <source>
        <dbReference type="EMBL" id="RLM01947.1"/>
    </source>
</evidence>
<keyword evidence="1" id="KW-0812">Transmembrane</keyword>
<proteinExistence type="predicted"/>
<organism evidence="2 3">
    <name type="scientific">Aspergillus turcosus</name>
    <dbReference type="NCBI Taxonomy" id="1245748"/>
    <lineage>
        <taxon>Eukaryota</taxon>
        <taxon>Fungi</taxon>
        <taxon>Dikarya</taxon>
        <taxon>Ascomycota</taxon>
        <taxon>Pezizomycotina</taxon>
        <taxon>Eurotiomycetes</taxon>
        <taxon>Eurotiomycetidae</taxon>
        <taxon>Eurotiales</taxon>
        <taxon>Aspergillaceae</taxon>
        <taxon>Aspergillus</taxon>
        <taxon>Aspergillus subgen. Fumigati</taxon>
    </lineage>
</organism>
<evidence type="ECO:0000313" key="3">
    <source>
        <dbReference type="Proteomes" id="UP000215289"/>
    </source>
</evidence>
<gene>
    <name evidence="2" type="ORF">CFD26_108620</name>
</gene>
<feature type="transmembrane region" description="Helical" evidence="1">
    <location>
        <begin position="12"/>
        <end position="37"/>
    </location>
</feature>
<evidence type="ECO:0000256" key="1">
    <source>
        <dbReference type="SAM" id="Phobius"/>
    </source>
</evidence>
<dbReference type="EMBL" id="NIDN02000001">
    <property type="protein sequence ID" value="RLM01947.1"/>
    <property type="molecule type" value="Genomic_DNA"/>
</dbReference>
<protein>
    <submittedName>
        <fullName evidence="2">Uncharacterized protein</fullName>
    </submittedName>
</protein>
<reference evidence="2 3" key="1">
    <citation type="submission" date="2018-08" db="EMBL/GenBank/DDBJ databases">
        <title>Draft genome sequences of two Aspergillus turcosus clinical strains isolated from bronchoalveolar lavage fluid: one azole-susceptible and the other azole-resistant.</title>
        <authorList>
            <person name="Parent-Michaud M."/>
            <person name="Dufresne P.J."/>
            <person name="Fournier E."/>
            <person name="Martineau C."/>
            <person name="Moreira S."/>
            <person name="Perkins V."/>
            <person name="De Repentigny L."/>
            <person name="Dufresne S.F."/>
        </authorList>
    </citation>
    <scope>NUCLEOTIDE SEQUENCE [LARGE SCALE GENOMIC DNA]</scope>
    <source>
        <strain evidence="2">HMR AF 1038</strain>
    </source>
</reference>
<name>A0A229Z5Q3_9EURO</name>
<keyword evidence="1" id="KW-1133">Transmembrane helix</keyword>
<accession>A0A229Z5Q3</accession>
<keyword evidence="3" id="KW-1185">Reference proteome</keyword>
<dbReference type="AlphaFoldDB" id="A0A229Z5Q3"/>
<sequence length="113" mass="12585">MDTDSPGAWALWFLMLELYSIVTIAGLFIGTVVSAWVTFKLRGKPALAFRFTENGKETMVYVYNNEHWLIRAVVDELLAREMEDLEAQNGQPGVLNESPEGKIASLIPASLLP</sequence>
<keyword evidence="1" id="KW-0472">Membrane</keyword>